<evidence type="ECO:0000256" key="2">
    <source>
        <dbReference type="ARBA" id="ARBA00022692"/>
    </source>
</evidence>
<dbReference type="KEGG" id="rhom:FRIFI_1589"/>
<accession>A0A2P2BRZ3</accession>
<dbReference type="InterPro" id="IPR049453">
    <property type="entry name" value="Memb_transporter_dom"/>
</dbReference>
<dbReference type="RefSeq" id="WP_240275778.1">
    <property type="nucleotide sequence ID" value="NZ_JAKNTL010000007.1"/>
</dbReference>
<dbReference type="Pfam" id="PF13515">
    <property type="entry name" value="FUSC_2"/>
    <property type="match status" value="1"/>
</dbReference>
<feature type="transmembrane region" description="Helical" evidence="5">
    <location>
        <begin position="81"/>
        <end position="96"/>
    </location>
</feature>
<feature type="transmembrane region" description="Helical" evidence="5">
    <location>
        <begin position="131"/>
        <end position="148"/>
    </location>
</feature>
<feature type="transmembrane region" description="Helical" evidence="5">
    <location>
        <begin position="413"/>
        <end position="431"/>
    </location>
</feature>
<feature type="transmembrane region" description="Helical" evidence="5">
    <location>
        <begin position="12"/>
        <end position="28"/>
    </location>
</feature>
<evidence type="ECO:0000256" key="4">
    <source>
        <dbReference type="ARBA" id="ARBA00023136"/>
    </source>
</evidence>
<gene>
    <name evidence="7" type="ORF">FRIFI_1589</name>
</gene>
<dbReference type="Proteomes" id="UP000245695">
    <property type="component" value="Chromosome 1"/>
</dbReference>
<keyword evidence="8" id="KW-1185">Reference proteome</keyword>
<evidence type="ECO:0000259" key="6">
    <source>
        <dbReference type="Pfam" id="PF13515"/>
    </source>
</evidence>
<sequence>MKIDIKKQIKNMKIFLISAIAIFSFMIFGKENVLIGIATVSIAASMFGENHTINVPRRIIILSLIQIVIGVAAYIASLDIFLAYIVSLILSFWIYYRFSYELKTPKTAGFMMLYILLLYYPVTFSQMPKRILALIFSSFVIMALYYIITKYNFYKVTDKQITGAIDLIKKEIDLLLDNKNIKNENKKVSILLKTIQINIYEVIEKSSKELDDIYILEVIVILLKKINTTISYIKENEIYEDRLLKLKCILEDVNLYILGKKDIKDIKITFRKYYNELELENIEGDLARYNYYNLRLAIDETCRYIEDKSRGEKIRKRLNLQKKLKSNIDIFKNNFNMSSLRFNIALKASLVISTFVFIVGYFNIYEGKWIVLSLALILLPYAEQGSKKAIDRVVGTVVGAIIFELIYRMIDKNIILIGAVFLIALYFALSIKKYNIRCIFTTMTAILAVKMLQPSAVIFKLLEDRVIFVLIAAIVAWLAMNMVFPYRIKNDMKNIMKKYVDFDNETLDSIVQGTISKKDIETITIKNNYFWMRINYINKQMNLSCIEEFLSKQNDIFTNINFTILISGSSKDKSILIKKLLEKLNPNLNEEDLFKVYKNIFETSKNDLEKSLIISLYRIYLDKKDIDMLESEIIEKLNIA</sequence>
<feature type="transmembrane region" description="Helical" evidence="5">
    <location>
        <begin position="108"/>
        <end position="125"/>
    </location>
</feature>
<dbReference type="AlphaFoldDB" id="A0A2P2BRZ3"/>
<dbReference type="GO" id="GO:0016020">
    <property type="term" value="C:membrane"/>
    <property type="evidence" value="ECO:0007669"/>
    <property type="project" value="UniProtKB-SubCell"/>
</dbReference>
<keyword evidence="3 5" id="KW-1133">Transmembrane helix</keyword>
<name>A0A2P2BRZ3_9FIRM</name>
<comment type="subcellular location">
    <subcellularLocation>
        <location evidence="1">Membrane</location>
        <topology evidence="1">Multi-pass membrane protein</topology>
    </subcellularLocation>
</comment>
<evidence type="ECO:0000313" key="8">
    <source>
        <dbReference type="Proteomes" id="UP000245695"/>
    </source>
</evidence>
<dbReference type="EMBL" id="LN650648">
    <property type="protein sequence ID" value="CEI73123.1"/>
    <property type="molecule type" value="Genomic_DNA"/>
</dbReference>
<keyword evidence="4 5" id="KW-0472">Membrane</keyword>
<feature type="transmembrane region" description="Helical" evidence="5">
    <location>
        <begin position="34"/>
        <end position="52"/>
    </location>
</feature>
<feature type="transmembrane region" description="Helical" evidence="5">
    <location>
        <begin position="342"/>
        <end position="361"/>
    </location>
</feature>
<evidence type="ECO:0000256" key="5">
    <source>
        <dbReference type="SAM" id="Phobius"/>
    </source>
</evidence>
<feature type="domain" description="Integral membrane bound transporter" evidence="6">
    <location>
        <begin position="356"/>
        <end position="479"/>
    </location>
</feature>
<keyword evidence="2 5" id="KW-0812">Transmembrane</keyword>
<organism evidence="7 8">
    <name type="scientific">Romboutsia hominis</name>
    <dbReference type="NCBI Taxonomy" id="1507512"/>
    <lineage>
        <taxon>Bacteria</taxon>
        <taxon>Bacillati</taxon>
        <taxon>Bacillota</taxon>
        <taxon>Clostridia</taxon>
        <taxon>Peptostreptococcales</taxon>
        <taxon>Peptostreptococcaceae</taxon>
        <taxon>Romboutsia</taxon>
    </lineage>
</organism>
<evidence type="ECO:0000313" key="7">
    <source>
        <dbReference type="EMBL" id="CEI73123.1"/>
    </source>
</evidence>
<evidence type="ECO:0000256" key="3">
    <source>
        <dbReference type="ARBA" id="ARBA00022989"/>
    </source>
</evidence>
<feature type="transmembrane region" description="Helical" evidence="5">
    <location>
        <begin position="438"/>
        <end position="459"/>
    </location>
</feature>
<feature type="transmembrane region" description="Helical" evidence="5">
    <location>
        <begin position="59"/>
        <end position="75"/>
    </location>
</feature>
<protein>
    <submittedName>
        <fullName evidence="7">Fusaric acid resistance protein-like</fullName>
    </submittedName>
</protein>
<feature type="transmembrane region" description="Helical" evidence="5">
    <location>
        <begin position="389"/>
        <end position="407"/>
    </location>
</feature>
<feature type="transmembrane region" description="Helical" evidence="5">
    <location>
        <begin position="367"/>
        <end position="382"/>
    </location>
</feature>
<proteinExistence type="predicted"/>
<reference evidence="7 8" key="1">
    <citation type="submission" date="2014-09" db="EMBL/GenBank/DDBJ databases">
        <authorList>
            <person name="Hornung B.V."/>
        </authorList>
    </citation>
    <scope>NUCLEOTIDE SEQUENCE [LARGE SCALE GENOMIC DNA]</scope>
    <source>
        <strain evidence="7 8">FRIFI</strain>
    </source>
</reference>
<feature type="transmembrane region" description="Helical" evidence="5">
    <location>
        <begin position="465"/>
        <end position="488"/>
    </location>
</feature>
<evidence type="ECO:0000256" key="1">
    <source>
        <dbReference type="ARBA" id="ARBA00004141"/>
    </source>
</evidence>